<sequence length="88" mass="9194">MVIESGDWFQAGGALLAVLLILALLARGLRAGGLAARPGRRLAVQEVLALDSRRRVLLLRCDGREALLLTGGGQDALLGWLPPAEPGA</sequence>
<dbReference type="EMBL" id="JAEUXJ010000001">
    <property type="protein sequence ID" value="MBL6454122.1"/>
    <property type="molecule type" value="Genomic_DNA"/>
</dbReference>
<name>A0ABS1UXS8_9PROT</name>
<keyword evidence="1" id="KW-0969">Cilium</keyword>
<keyword evidence="2" id="KW-1185">Reference proteome</keyword>
<organism evidence="1 2">
    <name type="scientific">Belnapia mucosa</name>
    <dbReference type="NCBI Taxonomy" id="2804532"/>
    <lineage>
        <taxon>Bacteria</taxon>
        <taxon>Pseudomonadati</taxon>
        <taxon>Pseudomonadota</taxon>
        <taxon>Alphaproteobacteria</taxon>
        <taxon>Acetobacterales</taxon>
        <taxon>Roseomonadaceae</taxon>
        <taxon>Belnapia</taxon>
    </lineage>
</organism>
<accession>A0ABS1UXS8</accession>
<comment type="caution">
    <text evidence="1">The sequence shown here is derived from an EMBL/GenBank/DDBJ whole genome shotgun (WGS) entry which is preliminary data.</text>
</comment>
<protein>
    <submittedName>
        <fullName evidence="1">Flagellar biosynthetic protein FliO</fullName>
    </submittedName>
</protein>
<evidence type="ECO:0000313" key="1">
    <source>
        <dbReference type="EMBL" id="MBL6454122.1"/>
    </source>
</evidence>
<evidence type="ECO:0000313" key="2">
    <source>
        <dbReference type="Proteomes" id="UP000606490"/>
    </source>
</evidence>
<gene>
    <name evidence="1" type="ORF">JMJ55_02230</name>
</gene>
<keyword evidence="1" id="KW-0966">Cell projection</keyword>
<reference evidence="1 2" key="1">
    <citation type="submission" date="2021-01" db="EMBL/GenBank/DDBJ databases">
        <title>Belnapia mucosa sp. nov. and Belnapia arida sp. nov., isolated from the Tabernas Desert (Almeria, Spain).</title>
        <authorList>
            <person name="Molina-Menor E."/>
            <person name="Vidal-Verdu A."/>
            <person name="Calonge A."/>
            <person name="Satari L."/>
            <person name="Pereto Magraner J."/>
            <person name="Porcar Miralles M."/>
        </authorList>
    </citation>
    <scope>NUCLEOTIDE SEQUENCE [LARGE SCALE GENOMIC DNA]</scope>
    <source>
        <strain evidence="1 2">T6</strain>
    </source>
</reference>
<proteinExistence type="predicted"/>
<dbReference type="Proteomes" id="UP000606490">
    <property type="component" value="Unassembled WGS sequence"/>
</dbReference>
<dbReference type="RefSeq" id="WP_202823851.1">
    <property type="nucleotide sequence ID" value="NZ_JAEUXJ010000001.1"/>
</dbReference>
<keyword evidence="1" id="KW-0282">Flagellum</keyword>